<dbReference type="Proteomes" id="UP000191612">
    <property type="component" value="Unassembled WGS sequence"/>
</dbReference>
<comment type="caution">
    <text evidence="1">The sequence shown here is derived from an EMBL/GenBank/DDBJ whole genome shotgun (WGS) entry which is preliminary data.</text>
</comment>
<organism evidence="1 2">
    <name type="scientific">Penicillium solitum</name>
    <dbReference type="NCBI Taxonomy" id="60172"/>
    <lineage>
        <taxon>Eukaryota</taxon>
        <taxon>Fungi</taxon>
        <taxon>Dikarya</taxon>
        <taxon>Ascomycota</taxon>
        <taxon>Pezizomycotina</taxon>
        <taxon>Eurotiomycetes</taxon>
        <taxon>Eurotiomycetidae</taxon>
        <taxon>Eurotiales</taxon>
        <taxon>Aspergillaceae</taxon>
        <taxon>Penicillium</taxon>
    </lineage>
</organism>
<name>A0A1V6R2Q3_9EURO</name>
<proteinExistence type="predicted"/>
<protein>
    <submittedName>
        <fullName evidence="1">Uncharacterized protein</fullName>
    </submittedName>
</protein>
<dbReference type="STRING" id="60172.A0A1V6R2Q3"/>
<dbReference type="AlphaFoldDB" id="A0A1V6R2Q3"/>
<reference evidence="2" key="1">
    <citation type="journal article" date="2017" name="Nat. Microbiol.">
        <title>Global analysis of biosynthetic gene clusters reveals vast potential of secondary metabolite production in Penicillium species.</title>
        <authorList>
            <person name="Nielsen J.C."/>
            <person name="Grijseels S."/>
            <person name="Prigent S."/>
            <person name="Ji B."/>
            <person name="Dainat J."/>
            <person name="Nielsen K.F."/>
            <person name="Frisvad J.C."/>
            <person name="Workman M."/>
            <person name="Nielsen J."/>
        </authorList>
    </citation>
    <scope>NUCLEOTIDE SEQUENCE [LARGE SCALE GENOMIC DNA]</scope>
    <source>
        <strain evidence="2">IBT 29525</strain>
    </source>
</reference>
<sequence>MDDSKQKIRQRIICHIPDVIQCFLQTVDSTPIRILGDTPNSLLDPGDYLGSIRPFVSNLEDSIHESRPDSQTRFLAVKIYPGKHSYFVVDLNNDDYAYETAHKDMALIPTYILRLSKRPTIFRKQTLDKTLAETLAELHNGHGQEPLPFFEDYNQLVQYANPRSLQR</sequence>
<accession>A0A1V6R2Q3</accession>
<evidence type="ECO:0000313" key="2">
    <source>
        <dbReference type="Proteomes" id="UP000191612"/>
    </source>
</evidence>
<dbReference type="EMBL" id="MDYO01000020">
    <property type="protein sequence ID" value="OQD95496.1"/>
    <property type="molecule type" value="Genomic_DNA"/>
</dbReference>
<evidence type="ECO:0000313" key="1">
    <source>
        <dbReference type="EMBL" id="OQD95496.1"/>
    </source>
</evidence>
<gene>
    <name evidence="1" type="ORF">PENSOL_c020G08032</name>
</gene>
<keyword evidence="2" id="KW-1185">Reference proteome</keyword>